<name>A0AAN9EM29_CROPI</name>
<evidence type="ECO:0000256" key="5">
    <source>
        <dbReference type="ARBA" id="ARBA00023242"/>
    </source>
</evidence>
<gene>
    <name evidence="6" type="ORF">RIF29_25251</name>
</gene>
<keyword evidence="5" id="KW-0539">Nucleus</keyword>
<evidence type="ECO:0000256" key="2">
    <source>
        <dbReference type="ARBA" id="ARBA00023015"/>
    </source>
</evidence>
<dbReference type="SUPFAM" id="SSF101936">
    <property type="entry name" value="DNA-binding pseudobarrel domain"/>
    <property type="match status" value="1"/>
</dbReference>
<sequence length="218" mass="24409">MTVGRSQTISQGYLGVVLSNPIFLKPPDGTEWKSSNDDSVQILNKESPCKKRRLELPMPSLQLHKTKVEGSPNAHKLLHHGETKDGKTSQQKSLLISPCPWTTGNLEEAKKFTSENPFGIIKIKGRFMGKSYRNLPMAFVQEHITKTKRDMLIKFGNKLFPVKVIYYTSGSASLSAGLSRLEKESKMKAGDICVYELINRENVVLQLHIFGGHNQAIN</sequence>
<keyword evidence="4" id="KW-0804">Transcription</keyword>
<keyword evidence="2" id="KW-0805">Transcription regulation</keyword>
<dbReference type="EMBL" id="JAYWIO010000005">
    <property type="protein sequence ID" value="KAK7259639.1"/>
    <property type="molecule type" value="Genomic_DNA"/>
</dbReference>
<organism evidence="6 7">
    <name type="scientific">Crotalaria pallida</name>
    <name type="common">Smooth rattlebox</name>
    <name type="synonym">Crotalaria striata</name>
    <dbReference type="NCBI Taxonomy" id="3830"/>
    <lineage>
        <taxon>Eukaryota</taxon>
        <taxon>Viridiplantae</taxon>
        <taxon>Streptophyta</taxon>
        <taxon>Embryophyta</taxon>
        <taxon>Tracheophyta</taxon>
        <taxon>Spermatophyta</taxon>
        <taxon>Magnoliopsida</taxon>
        <taxon>eudicotyledons</taxon>
        <taxon>Gunneridae</taxon>
        <taxon>Pentapetalae</taxon>
        <taxon>rosids</taxon>
        <taxon>fabids</taxon>
        <taxon>Fabales</taxon>
        <taxon>Fabaceae</taxon>
        <taxon>Papilionoideae</taxon>
        <taxon>50 kb inversion clade</taxon>
        <taxon>genistoids sensu lato</taxon>
        <taxon>core genistoids</taxon>
        <taxon>Crotalarieae</taxon>
        <taxon>Crotalaria</taxon>
    </lineage>
</organism>
<comment type="caution">
    <text evidence="6">The sequence shown here is derived from an EMBL/GenBank/DDBJ whole genome shotgun (WGS) entry which is preliminary data.</text>
</comment>
<comment type="subcellular location">
    <subcellularLocation>
        <location evidence="1">Nucleus</location>
    </subcellularLocation>
</comment>
<evidence type="ECO:0000313" key="6">
    <source>
        <dbReference type="EMBL" id="KAK7259639.1"/>
    </source>
</evidence>
<keyword evidence="7" id="KW-1185">Reference proteome</keyword>
<dbReference type="GO" id="GO:0005634">
    <property type="term" value="C:nucleus"/>
    <property type="evidence" value="ECO:0007669"/>
    <property type="project" value="UniProtKB-SubCell"/>
</dbReference>
<dbReference type="Gene3D" id="2.40.330.10">
    <property type="entry name" value="DNA-binding pseudobarrel domain"/>
    <property type="match status" value="1"/>
</dbReference>
<dbReference type="Proteomes" id="UP001372338">
    <property type="component" value="Unassembled WGS sequence"/>
</dbReference>
<evidence type="ECO:0000256" key="4">
    <source>
        <dbReference type="ARBA" id="ARBA00023163"/>
    </source>
</evidence>
<reference evidence="6 7" key="1">
    <citation type="submission" date="2024-01" db="EMBL/GenBank/DDBJ databases">
        <title>The genomes of 5 underutilized Papilionoideae crops provide insights into root nodulation and disease resistanc.</title>
        <authorList>
            <person name="Yuan L."/>
        </authorList>
    </citation>
    <scope>NUCLEOTIDE SEQUENCE [LARGE SCALE GENOMIC DNA]</scope>
    <source>
        <strain evidence="6">ZHUSHIDOU_FW_LH</strain>
        <tissue evidence="6">Leaf</tissue>
    </source>
</reference>
<evidence type="ECO:0000256" key="3">
    <source>
        <dbReference type="ARBA" id="ARBA00023125"/>
    </source>
</evidence>
<dbReference type="AlphaFoldDB" id="A0AAN9EM29"/>
<proteinExistence type="predicted"/>
<keyword evidence="3" id="KW-0238">DNA-binding</keyword>
<evidence type="ECO:0000256" key="1">
    <source>
        <dbReference type="ARBA" id="ARBA00004123"/>
    </source>
</evidence>
<accession>A0AAN9EM29</accession>
<dbReference type="InterPro" id="IPR015300">
    <property type="entry name" value="DNA-bd_pseudobarrel_sf"/>
</dbReference>
<evidence type="ECO:0000313" key="7">
    <source>
        <dbReference type="Proteomes" id="UP001372338"/>
    </source>
</evidence>
<protein>
    <submittedName>
        <fullName evidence="6">Uncharacterized protein</fullName>
    </submittedName>
</protein>
<dbReference type="GO" id="GO:0003677">
    <property type="term" value="F:DNA binding"/>
    <property type="evidence" value="ECO:0007669"/>
    <property type="project" value="UniProtKB-KW"/>
</dbReference>